<feature type="transmembrane region" description="Helical" evidence="9">
    <location>
        <begin position="427"/>
        <end position="447"/>
    </location>
</feature>
<evidence type="ECO:0000256" key="5">
    <source>
        <dbReference type="ARBA" id="ARBA00022692"/>
    </source>
</evidence>
<feature type="region of interest" description="Disordered" evidence="8">
    <location>
        <begin position="1"/>
        <end position="32"/>
    </location>
</feature>
<feature type="transmembrane region" description="Helical" evidence="9">
    <location>
        <begin position="271"/>
        <end position="292"/>
    </location>
</feature>
<reference evidence="11" key="1">
    <citation type="submission" date="2025-08" db="UniProtKB">
        <authorList>
            <consortium name="RefSeq"/>
        </authorList>
    </citation>
    <scope>IDENTIFICATION</scope>
</reference>
<dbReference type="GO" id="GO:0015179">
    <property type="term" value="F:L-amino acid transmembrane transporter activity"/>
    <property type="evidence" value="ECO:0007669"/>
    <property type="project" value="TreeGrafter"/>
</dbReference>
<dbReference type="OrthoDB" id="10062876at2759"/>
<evidence type="ECO:0000256" key="4">
    <source>
        <dbReference type="ARBA" id="ARBA00022475"/>
    </source>
</evidence>
<evidence type="ECO:0000256" key="3">
    <source>
        <dbReference type="ARBA" id="ARBA00022448"/>
    </source>
</evidence>
<evidence type="ECO:0000256" key="1">
    <source>
        <dbReference type="ARBA" id="ARBA00004651"/>
    </source>
</evidence>
<dbReference type="InterPro" id="IPR002293">
    <property type="entry name" value="AA/rel_permease1"/>
</dbReference>
<dbReference type="PIRSF" id="PIRSF006060">
    <property type="entry name" value="AA_transporter"/>
    <property type="match status" value="1"/>
</dbReference>
<dbReference type="PANTHER" id="PTHR11785">
    <property type="entry name" value="AMINO ACID TRANSPORTER"/>
    <property type="match status" value="1"/>
</dbReference>
<gene>
    <name evidence="11" type="primary">LOC110981337</name>
</gene>
<feature type="transmembrane region" description="Helical" evidence="9">
    <location>
        <begin position="453"/>
        <end position="472"/>
    </location>
</feature>
<dbReference type="KEGG" id="aplc:110981337"/>
<dbReference type="FunFam" id="1.20.1740.10:FF:000003">
    <property type="entry name" value="Y+L amino acid transporter 1 isoform X1"/>
    <property type="match status" value="1"/>
</dbReference>
<keyword evidence="4" id="KW-1003">Cell membrane</keyword>
<keyword evidence="6 9" id="KW-1133">Transmembrane helix</keyword>
<comment type="similarity">
    <text evidence="2">Belongs to the amino acid-polyamine-organocation (APC) superfamily. L-type amino acid transporter (LAT) (TC 2.A.3.8) family.</text>
</comment>
<keyword evidence="7 9" id="KW-0472">Membrane</keyword>
<protein>
    <submittedName>
        <fullName evidence="11">Large neutral amino acids transporter small subunit 1-like</fullName>
    </submittedName>
</protein>
<dbReference type="Proteomes" id="UP000694845">
    <property type="component" value="Unplaced"/>
</dbReference>
<organism evidence="10 11">
    <name type="scientific">Acanthaster planci</name>
    <name type="common">Crown-of-thorns starfish</name>
    <dbReference type="NCBI Taxonomy" id="133434"/>
    <lineage>
        <taxon>Eukaryota</taxon>
        <taxon>Metazoa</taxon>
        <taxon>Echinodermata</taxon>
        <taxon>Eleutherozoa</taxon>
        <taxon>Asterozoa</taxon>
        <taxon>Asteroidea</taxon>
        <taxon>Valvatacea</taxon>
        <taxon>Valvatida</taxon>
        <taxon>Acanthasteridae</taxon>
        <taxon>Acanthaster</taxon>
    </lineage>
</organism>
<evidence type="ECO:0000256" key="7">
    <source>
        <dbReference type="ARBA" id="ARBA00023136"/>
    </source>
</evidence>
<accession>A0A8B7YPE1</accession>
<dbReference type="Gene3D" id="1.20.1740.10">
    <property type="entry name" value="Amino acid/polyamine transporter I"/>
    <property type="match status" value="1"/>
</dbReference>
<evidence type="ECO:0000256" key="8">
    <source>
        <dbReference type="SAM" id="MobiDB-lite"/>
    </source>
</evidence>
<comment type="subcellular location">
    <subcellularLocation>
        <location evidence="1">Cell membrane</location>
        <topology evidence="1">Multi-pass membrane protein</topology>
    </subcellularLocation>
</comment>
<dbReference type="InterPro" id="IPR050598">
    <property type="entry name" value="AminoAcid_Transporter"/>
</dbReference>
<keyword evidence="3" id="KW-0813">Transport</keyword>
<sequence>MASEGGDAVKTDFAPSSPAPKDGTANGQPVGDSNLVRLKPKISLLNGVTIIVGIIIGSGIFISPQIVLGFTKSVGLSLMVWAACGVFSMIGALCYGELGTMITMSGGDYAYILTAFGDLPAFLLLWVTLVIIRPTAQAVVAMTFANYILQPFFTVDDPNCGPPSSAVKLLACCCVLVLTFVNCISVKAATRVQDVFTAAKVIALIIIIIAGLVQLFRGETENLENAFEGSSSNVFDIVLALYSGLFAYGGWNYLNFVTEELVNPYKNLPRAIVISVPLVIVVYVMANVAYFTAISTPELAASKAVAVTFGSKLFGVMAWIMPVSVALSTFGGVNGLLLTGSRIYFVGARNGHLPEALAMISVRWKTPMPSLIFTCCLTLLYMPAKNIIQLINYFSFVTWLATGTAIAGQLFLRWTRPEMARPVKVPLALPIIFFFMCLFLVVMGFVAAPFDCLIGSAIICTGFPIYFFGVYWTNKPEWLVNCIHDVTHQMQKMLVCVAEEKKLE</sequence>
<dbReference type="AlphaFoldDB" id="A0A8B7YPE1"/>
<evidence type="ECO:0000256" key="9">
    <source>
        <dbReference type="SAM" id="Phobius"/>
    </source>
</evidence>
<feature type="transmembrane region" description="Helical" evidence="9">
    <location>
        <begin position="390"/>
        <end position="415"/>
    </location>
</feature>
<feature type="transmembrane region" description="Helical" evidence="9">
    <location>
        <begin position="138"/>
        <end position="155"/>
    </location>
</feature>
<dbReference type="PANTHER" id="PTHR11785:SF528">
    <property type="entry name" value="AMINO ACID TRANSPORTER PROTEIN JHI-21"/>
    <property type="match status" value="1"/>
</dbReference>
<evidence type="ECO:0000256" key="2">
    <source>
        <dbReference type="ARBA" id="ARBA00007040"/>
    </source>
</evidence>
<dbReference type="GO" id="GO:0005886">
    <property type="term" value="C:plasma membrane"/>
    <property type="evidence" value="ECO:0007669"/>
    <property type="project" value="UniProtKB-SubCell"/>
</dbReference>
<keyword evidence="10" id="KW-1185">Reference proteome</keyword>
<feature type="transmembrane region" description="Helical" evidence="9">
    <location>
        <begin position="78"/>
        <end position="98"/>
    </location>
</feature>
<feature type="transmembrane region" description="Helical" evidence="9">
    <location>
        <begin position="44"/>
        <end position="66"/>
    </location>
</feature>
<dbReference type="Pfam" id="PF13520">
    <property type="entry name" value="AA_permease_2"/>
    <property type="match status" value="1"/>
</dbReference>
<dbReference type="OMA" id="FTWETIL"/>
<feature type="transmembrane region" description="Helical" evidence="9">
    <location>
        <begin position="327"/>
        <end position="345"/>
    </location>
</feature>
<evidence type="ECO:0000256" key="6">
    <source>
        <dbReference type="ARBA" id="ARBA00022989"/>
    </source>
</evidence>
<dbReference type="RefSeq" id="XP_022094537.1">
    <property type="nucleotide sequence ID" value="XM_022238845.1"/>
</dbReference>
<evidence type="ECO:0000313" key="11">
    <source>
        <dbReference type="RefSeq" id="XP_022094537.1"/>
    </source>
</evidence>
<dbReference type="GeneID" id="110981337"/>
<evidence type="ECO:0000313" key="10">
    <source>
        <dbReference type="Proteomes" id="UP000694845"/>
    </source>
</evidence>
<keyword evidence="5 9" id="KW-0812">Transmembrane</keyword>
<feature type="transmembrane region" description="Helical" evidence="9">
    <location>
        <begin position="234"/>
        <end position="251"/>
    </location>
</feature>
<proteinExistence type="inferred from homology"/>
<feature type="transmembrane region" description="Helical" evidence="9">
    <location>
        <begin position="195"/>
        <end position="213"/>
    </location>
</feature>
<feature type="transmembrane region" description="Helical" evidence="9">
    <location>
        <begin position="110"/>
        <end position="132"/>
    </location>
</feature>
<name>A0A8B7YPE1_ACAPL</name>
<feature type="transmembrane region" description="Helical" evidence="9">
    <location>
        <begin position="167"/>
        <end position="189"/>
    </location>
</feature>